<comment type="caution">
    <text evidence="1">The sequence shown here is derived from an EMBL/GenBank/DDBJ whole genome shotgun (WGS) entry which is preliminary data.</text>
</comment>
<accession>A0A821LJE0</accession>
<evidence type="ECO:0000313" key="2">
    <source>
        <dbReference type="Proteomes" id="UP000663866"/>
    </source>
</evidence>
<feature type="non-terminal residue" evidence="1">
    <location>
        <position position="80"/>
    </location>
</feature>
<dbReference type="Proteomes" id="UP000663866">
    <property type="component" value="Unassembled WGS sequence"/>
</dbReference>
<feature type="non-terminal residue" evidence="1">
    <location>
        <position position="1"/>
    </location>
</feature>
<organism evidence="1 2">
    <name type="scientific">Rotaria magnacalcarata</name>
    <dbReference type="NCBI Taxonomy" id="392030"/>
    <lineage>
        <taxon>Eukaryota</taxon>
        <taxon>Metazoa</taxon>
        <taxon>Spiralia</taxon>
        <taxon>Gnathifera</taxon>
        <taxon>Rotifera</taxon>
        <taxon>Eurotatoria</taxon>
        <taxon>Bdelloidea</taxon>
        <taxon>Philodinida</taxon>
        <taxon>Philodinidae</taxon>
        <taxon>Rotaria</taxon>
    </lineage>
</organism>
<evidence type="ECO:0000313" key="1">
    <source>
        <dbReference type="EMBL" id="CAF4751428.1"/>
    </source>
</evidence>
<gene>
    <name evidence="1" type="ORF">OVN521_LOCUS50160</name>
</gene>
<proteinExistence type="predicted"/>
<reference evidence="1" key="1">
    <citation type="submission" date="2021-02" db="EMBL/GenBank/DDBJ databases">
        <authorList>
            <person name="Nowell W R."/>
        </authorList>
    </citation>
    <scope>NUCLEOTIDE SEQUENCE</scope>
</reference>
<dbReference type="AlphaFoldDB" id="A0A821LJE0"/>
<dbReference type="EMBL" id="CAJOBG010114008">
    <property type="protein sequence ID" value="CAF4751428.1"/>
    <property type="molecule type" value="Genomic_DNA"/>
</dbReference>
<name>A0A821LJE0_9BILA</name>
<sequence length="80" mass="9152">LKRGLLCSAIVSGYFAKRVLTGYHENIFLINSCIHLTLALIGDMRISNIELIIQHLDYLSEQTMNCYGKLWYYILAIDIG</sequence>
<protein>
    <submittedName>
        <fullName evidence="1">Uncharacterized protein</fullName>
    </submittedName>
</protein>
<keyword evidence="2" id="KW-1185">Reference proteome</keyword>